<name>A0AAE1B479_9GAST</name>
<evidence type="ECO:0000313" key="2">
    <source>
        <dbReference type="Proteomes" id="UP001283361"/>
    </source>
</evidence>
<organism evidence="1 2">
    <name type="scientific">Elysia crispata</name>
    <name type="common">lettuce slug</name>
    <dbReference type="NCBI Taxonomy" id="231223"/>
    <lineage>
        <taxon>Eukaryota</taxon>
        <taxon>Metazoa</taxon>
        <taxon>Spiralia</taxon>
        <taxon>Lophotrochozoa</taxon>
        <taxon>Mollusca</taxon>
        <taxon>Gastropoda</taxon>
        <taxon>Heterobranchia</taxon>
        <taxon>Euthyneura</taxon>
        <taxon>Panpulmonata</taxon>
        <taxon>Sacoglossa</taxon>
        <taxon>Placobranchoidea</taxon>
        <taxon>Plakobranchidae</taxon>
        <taxon>Elysia</taxon>
    </lineage>
</organism>
<keyword evidence="2" id="KW-1185">Reference proteome</keyword>
<dbReference type="AlphaFoldDB" id="A0AAE1B479"/>
<protein>
    <submittedName>
        <fullName evidence="1">Uncharacterized protein</fullName>
    </submittedName>
</protein>
<reference evidence="1" key="1">
    <citation type="journal article" date="2023" name="G3 (Bethesda)">
        <title>A reference genome for the long-term kleptoplast-retaining sea slug Elysia crispata morphotype clarki.</title>
        <authorList>
            <person name="Eastman K.E."/>
            <person name="Pendleton A.L."/>
            <person name="Shaikh M.A."/>
            <person name="Suttiyut T."/>
            <person name="Ogas R."/>
            <person name="Tomko P."/>
            <person name="Gavelis G."/>
            <person name="Widhalm J.R."/>
            <person name="Wisecaver J.H."/>
        </authorList>
    </citation>
    <scope>NUCLEOTIDE SEQUENCE</scope>
    <source>
        <strain evidence="1">ECLA1</strain>
    </source>
</reference>
<sequence length="84" mass="9483">MEESSSATRLVKLYLTGDYFALGRFKRPQLFSHVLNSWFGVVRLPDMAAAMDEVRDENAWWGIFNGARAQGEDRDLMVLAGTQA</sequence>
<gene>
    <name evidence="1" type="ORF">RRG08_050274</name>
</gene>
<evidence type="ECO:0000313" key="1">
    <source>
        <dbReference type="EMBL" id="KAK3798895.1"/>
    </source>
</evidence>
<proteinExistence type="predicted"/>
<dbReference type="Proteomes" id="UP001283361">
    <property type="component" value="Unassembled WGS sequence"/>
</dbReference>
<comment type="caution">
    <text evidence="1">The sequence shown here is derived from an EMBL/GenBank/DDBJ whole genome shotgun (WGS) entry which is preliminary data.</text>
</comment>
<dbReference type="EMBL" id="JAWDGP010000619">
    <property type="protein sequence ID" value="KAK3798895.1"/>
    <property type="molecule type" value="Genomic_DNA"/>
</dbReference>
<accession>A0AAE1B479</accession>